<keyword evidence="3" id="KW-0106">Calcium</keyword>
<feature type="domain" description="Calx-beta" evidence="5">
    <location>
        <begin position="288"/>
        <end position="401"/>
    </location>
</feature>
<evidence type="ECO:0000256" key="4">
    <source>
        <dbReference type="ARBA" id="ARBA00023065"/>
    </source>
</evidence>
<keyword evidence="1" id="KW-0732">Signal</keyword>
<keyword evidence="4" id="KW-0813">Transport</keyword>
<dbReference type="Proteomes" id="UP000838686">
    <property type="component" value="Unassembled WGS sequence"/>
</dbReference>
<evidence type="ECO:0000256" key="3">
    <source>
        <dbReference type="ARBA" id="ARBA00022837"/>
    </source>
</evidence>
<dbReference type="PANTHER" id="PTHR11878">
    <property type="entry name" value="SODIUM/CALCIUM EXCHANGER"/>
    <property type="match status" value="1"/>
</dbReference>
<comment type="caution">
    <text evidence="6">The sequence shown here is derived from an EMBL/GenBank/DDBJ whole genome shotgun (WGS) entry which is preliminary data.</text>
</comment>
<name>A0ABN8GUE6_9BACL</name>
<dbReference type="InterPro" id="IPR038081">
    <property type="entry name" value="CalX-like_sf"/>
</dbReference>
<dbReference type="SMART" id="SM00237">
    <property type="entry name" value="Calx_beta"/>
    <property type="match status" value="1"/>
</dbReference>
<keyword evidence="4" id="KW-0406">Ion transport</keyword>
<reference evidence="6" key="1">
    <citation type="submission" date="2022-01" db="EMBL/GenBank/DDBJ databases">
        <authorList>
            <person name="Criscuolo A."/>
        </authorList>
    </citation>
    <scope>NUCLEOTIDE SEQUENCE</scope>
    <source>
        <strain evidence="6">CIP111893</strain>
    </source>
</reference>
<dbReference type="InterPro" id="IPR003644">
    <property type="entry name" value="Calx_beta"/>
</dbReference>
<evidence type="ECO:0000256" key="1">
    <source>
        <dbReference type="ARBA" id="ARBA00022729"/>
    </source>
</evidence>
<keyword evidence="7" id="KW-1185">Reference proteome</keyword>
<evidence type="ECO:0000256" key="2">
    <source>
        <dbReference type="ARBA" id="ARBA00022737"/>
    </source>
</evidence>
<dbReference type="PANTHER" id="PTHR11878:SF65">
    <property type="entry name" value="NA_CA-EXCHANGE PROTEIN, ISOFORM G"/>
    <property type="match status" value="1"/>
</dbReference>
<evidence type="ECO:0000313" key="6">
    <source>
        <dbReference type="EMBL" id="CAH1215209.1"/>
    </source>
</evidence>
<dbReference type="InterPro" id="IPR051171">
    <property type="entry name" value="CaCA"/>
</dbReference>
<dbReference type="SUPFAM" id="SSF141072">
    <property type="entry name" value="CalX-like"/>
    <property type="match status" value="3"/>
</dbReference>
<sequence length="429" mass="47476">MNRCNIRRKASRWFRVLTASLLAAVWVLTIFQGGAAAAGNSAAAVNGKLVPPNDMIDFGFMGLGIEYDIANATPGYIDIPLYRWFNTKGEARVDYETYSITGVPGCDYVETSGTVVFADGELKKTIRVWIPVKYEFCTNDAMFGVKLLDPSTGEVKVTNDYEIWWYVFDEDAEPRTIEVYARCTDIENVVPCDEQNEGENVIFRIAPNYPTNSRVTVDYTITSDTAIAGVDYTGPVSGTAVIAPGEYMTEVVVPTINDGLQGPNKSITITLSNPTGNAVLSSEIEPSLTVPIVDTPAPSTIEFKDPIYYSIEETKWVDVEVVRKGNTKGRISAEYYLFSNTATFGVDLLGDPLNYGNPWGVIHSEDGTITFEDGETKKNIRVKLVDDSLKEYRESFGIVLSANRNNRVRIGDKYVAEVVIYDTDHLPKK</sequence>
<evidence type="ECO:0000313" key="7">
    <source>
        <dbReference type="Proteomes" id="UP000838686"/>
    </source>
</evidence>
<dbReference type="Pfam" id="PF03160">
    <property type="entry name" value="Calx-beta"/>
    <property type="match status" value="4"/>
</dbReference>
<evidence type="ECO:0000259" key="5">
    <source>
        <dbReference type="SMART" id="SM00237"/>
    </source>
</evidence>
<organism evidence="6 7">
    <name type="scientific">Paenibacillus plantiphilus</name>
    <dbReference type="NCBI Taxonomy" id="2905650"/>
    <lineage>
        <taxon>Bacteria</taxon>
        <taxon>Bacillati</taxon>
        <taxon>Bacillota</taxon>
        <taxon>Bacilli</taxon>
        <taxon>Bacillales</taxon>
        <taxon>Paenibacillaceae</taxon>
        <taxon>Paenibacillus</taxon>
    </lineage>
</organism>
<dbReference type="Gene3D" id="2.60.40.2030">
    <property type="match status" value="3"/>
</dbReference>
<keyword evidence="2" id="KW-0677">Repeat</keyword>
<gene>
    <name evidence="6" type="ORF">PAECIP111893_03893</name>
</gene>
<dbReference type="EMBL" id="CAKMMF010000024">
    <property type="protein sequence ID" value="CAH1215209.1"/>
    <property type="molecule type" value="Genomic_DNA"/>
</dbReference>
<accession>A0ABN8GUE6</accession>
<proteinExistence type="predicted"/>
<dbReference type="RefSeq" id="WP_236344248.1">
    <property type="nucleotide sequence ID" value="NZ_CAKMMF010000024.1"/>
</dbReference>
<protein>
    <recommendedName>
        <fullName evidence="5">Calx-beta domain-containing protein</fullName>
    </recommendedName>
</protein>